<keyword evidence="5" id="KW-1185">Reference proteome</keyword>
<comment type="caution">
    <text evidence="4">The sequence shown here is derived from an EMBL/GenBank/DDBJ whole genome shotgun (WGS) entry which is preliminary data.</text>
</comment>
<sequence>MSRAVRTVSRLVTSDDEIVSSLEGIECVMIESMYHNNAGNLRRAWLINRRAMVLAQMMGLHSGYSPSSLVLELGIQNRIDPAYMWFRLLTSDRYLSLMLGLPQGSLDNVFARLRRLESCTALERLERMESAAAGLILQRNSAERLDFIATYKIDQTLQEAAALMSPQWWFLPPDLSVIDGSDAKAFEETIRVMTQFAHQHLLVQLYLPYVVQRSSASPDCVYGKMTAAIASRTILARFVAFRHSILGTSYCRGVDFIVFIAATALCLVHIQARRRILNDAAEGVNGLHSLTNQRLSDRGLLESVLDIMEMTAQRSQDAIAQKISSILKSLLIIDDKSAGGTDYHVSASSKVDHQEPRCPGNANETSDVLCIEIPYFGTINIGYSPSFFDDPYLNQVPPDDLHSSLSISQSLDVTQNGCEQGQAGSSSVATYFGFEISNGEPINADWQTVPSYQDLPAPFKQHPANSSQFLPPSITSTTQEIHVLVPGPEADIDDWVLQGVDMALFRSLGEGSTGFCGTSPSPRTQ</sequence>
<protein>
    <submittedName>
        <fullName evidence="4">Transcription factor domain-containing protein</fullName>
    </submittedName>
</protein>
<dbReference type="PANTHER" id="PTHR47840">
    <property type="entry name" value="ZN(II)2CYS6 TRANSCRIPTION FACTOR (EUROFUNG)-RELATED"/>
    <property type="match status" value="1"/>
</dbReference>
<evidence type="ECO:0000256" key="2">
    <source>
        <dbReference type="ARBA" id="ARBA00023163"/>
    </source>
</evidence>
<dbReference type="Proteomes" id="UP001408356">
    <property type="component" value="Unassembled WGS sequence"/>
</dbReference>
<evidence type="ECO:0000256" key="1">
    <source>
        <dbReference type="ARBA" id="ARBA00023015"/>
    </source>
</evidence>
<gene>
    <name evidence="4" type="ORF">SUNI508_05433</name>
</gene>
<keyword evidence="2" id="KW-0804">Transcription</keyword>
<name>A0ABR2V4I9_9PEZI</name>
<proteinExistence type="predicted"/>
<accession>A0ABR2V4I9</accession>
<dbReference type="EMBL" id="JARVKF010000157">
    <property type="protein sequence ID" value="KAK9421832.1"/>
    <property type="molecule type" value="Genomic_DNA"/>
</dbReference>
<dbReference type="PANTHER" id="PTHR47840:SF1">
    <property type="entry name" value="ZN(II)2CYS6 TRANSCRIPTION FACTOR (EUROFUNG)"/>
    <property type="match status" value="1"/>
</dbReference>
<evidence type="ECO:0000313" key="5">
    <source>
        <dbReference type="Proteomes" id="UP001408356"/>
    </source>
</evidence>
<reference evidence="4 5" key="1">
    <citation type="journal article" date="2024" name="J. Plant Pathol.">
        <title>Sequence and assembly of the genome of Seiridium unicorne, isolate CBS 538.82, causal agent of cypress canker disease.</title>
        <authorList>
            <person name="Scali E."/>
            <person name="Rocca G.D."/>
            <person name="Danti R."/>
            <person name="Garbelotto M."/>
            <person name="Barberini S."/>
            <person name="Baroncelli R."/>
            <person name="Emiliani G."/>
        </authorList>
    </citation>
    <scope>NUCLEOTIDE SEQUENCE [LARGE SCALE GENOMIC DNA]</scope>
    <source>
        <strain evidence="4 5">BM-138-508</strain>
    </source>
</reference>
<evidence type="ECO:0000256" key="3">
    <source>
        <dbReference type="ARBA" id="ARBA00023242"/>
    </source>
</evidence>
<keyword evidence="3" id="KW-0539">Nucleus</keyword>
<evidence type="ECO:0000313" key="4">
    <source>
        <dbReference type="EMBL" id="KAK9421832.1"/>
    </source>
</evidence>
<organism evidence="4 5">
    <name type="scientific">Seiridium unicorne</name>
    <dbReference type="NCBI Taxonomy" id="138068"/>
    <lineage>
        <taxon>Eukaryota</taxon>
        <taxon>Fungi</taxon>
        <taxon>Dikarya</taxon>
        <taxon>Ascomycota</taxon>
        <taxon>Pezizomycotina</taxon>
        <taxon>Sordariomycetes</taxon>
        <taxon>Xylariomycetidae</taxon>
        <taxon>Amphisphaeriales</taxon>
        <taxon>Sporocadaceae</taxon>
        <taxon>Seiridium</taxon>
    </lineage>
</organism>
<keyword evidence="1" id="KW-0805">Transcription regulation</keyword>
<dbReference type="CDD" id="cd12148">
    <property type="entry name" value="fungal_TF_MHR"/>
    <property type="match status" value="1"/>
</dbReference>